<name>W1YBU7_9ZZZZ</name>
<protein>
    <submittedName>
        <fullName evidence="1">Uncharacterized protein</fullName>
    </submittedName>
</protein>
<dbReference type="EMBL" id="AZMM01006120">
    <property type="protein sequence ID" value="ETJ39987.1"/>
    <property type="molecule type" value="Genomic_DNA"/>
</dbReference>
<sequence>MEKKLDLSKSVYDLVKEYPEV</sequence>
<reference evidence="1" key="1">
    <citation type="submission" date="2013-12" db="EMBL/GenBank/DDBJ databases">
        <title>A Varibaculum cambriense genome reconstructed from a premature infant gut community with otherwise low bacterial novelty that shifts toward anaerobic metabolism during the third week of life.</title>
        <authorList>
            <person name="Brown C.T."/>
            <person name="Sharon I."/>
            <person name="Thomas B.C."/>
            <person name="Castelle C.J."/>
            <person name="Morowitz M.J."/>
            <person name="Banfield J.F."/>
        </authorList>
    </citation>
    <scope>NUCLEOTIDE SEQUENCE</scope>
</reference>
<gene>
    <name evidence="1" type="ORF">Q604_UNBC06120G0001</name>
</gene>
<proteinExistence type="predicted"/>
<feature type="non-terminal residue" evidence="1">
    <location>
        <position position="21"/>
    </location>
</feature>
<organism evidence="1">
    <name type="scientific">human gut metagenome</name>
    <dbReference type="NCBI Taxonomy" id="408170"/>
    <lineage>
        <taxon>unclassified sequences</taxon>
        <taxon>metagenomes</taxon>
        <taxon>organismal metagenomes</taxon>
    </lineage>
</organism>
<comment type="caution">
    <text evidence="1">The sequence shown here is derived from an EMBL/GenBank/DDBJ whole genome shotgun (WGS) entry which is preliminary data.</text>
</comment>
<dbReference type="AlphaFoldDB" id="W1YBU7"/>
<accession>W1YBU7</accession>
<evidence type="ECO:0000313" key="1">
    <source>
        <dbReference type="EMBL" id="ETJ39987.1"/>
    </source>
</evidence>